<accession>A0A2W5TV13</accession>
<proteinExistence type="predicted"/>
<protein>
    <submittedName>
        <fullName evidence="3">Replication protein C</fullName>
    </submittedName>
</protein>
<dbReference type="InterPro" id="IPR005090">
    <property type="entry name" value="RepC_N"/>
</dbReference>
<dbReference type="InterPro" id="IPR047611">
    <property type="entry name" value="RepABC_RepC"/>
</dbReference>
<dbReference type="AlphaFoldDB" id="A0A2W5TV13"/>
<dbReference type="Proteomes" id="UP000248975">
    <property type="component" value="Unassembled WGS sequence"/>
</dbReference>
<evidence type="ECO:0000259" key="1">
    <source>
        <dbReference type="Pfam" id="PF03428"/>
    </source>
</evidence>
<dbReference type="Pfam" id="PF11800">
    <property type="entry name" value="RP-C_C"/>
    <property type="match status" value="1"/>
</dbReference>
<sequence length="363" mass="39961">MRFQHITAPLGSRSAEALPTTHSQPDRFSLIEVVRKASTALGLKAPIVATLDALLSCLPPKRSHNFVFASNATIAFKRNGISDRTIRRHVAQLAEAGLLVRSDSPNRKRFSKSDMSTGSVLRFGFDLSPLFKSYDQICAVAEDCAKQASHISFLRTKVRCAIARTMDLDGLSIDAENALRALRRKLTAEELYSILDDLVSVEENQGMDCSAKMSIEAEMSATDGQNVRHHHNSKKELIDSDVAEKTEDPHLQHHQISIGSLVGACKEAASYLQRPAESLSDVIGHARTLAPMMGIDSTTYRAAEDRLGELRTAVTVWGLLQMQGKIRQLGAYFRAITTGKRSAAFDPWAMINTLVKQNRLQGC</sequence>
<feature type="domain" description="Plasmid replication protein C C-terminal" evidence="2">
    <location>
        <begin position="258"/>
        <end position="356"/>
    </location>
</feature>
<dbReference type="InterPro" id="IPR021760">
    <property type="entry name" value="RepC_C"/>
</dbReference>
<organism evidence="3 4">
    <name type="scientific">Cereibacter sphaeroides</name>
    <name type="common">Rhodobacter sphaeroides</name>
    <dbReference type="NCBI Taxonomy" id="1063"/>
    <lineage>
        <taxon>Bacteria</taxon>
        <taxon>Pseudomonadati</taxon>
        <taxon>Pseudomonadota</taxon>
        <taxon>Alphaproteobacteria</taxon>
        <taxon>Rhodobacterales</taxon>
        <taxon>Paracoccaceae</taxon>
        <taxon>Cereibacter</taxon>
    </lineage>
</organism>
<evidence type="ECO:0000313" key="3">
    <source>
        <dbReference type="EMBL" id="PZQ94623.1"/>
    </source>
</evidence>
<reference evidence="3 4" key="1">
    <citation type="submission" date="2017-08" db="EMBL/GenBank/DDBJ databases">
        <title>Infants hospitalized years apart are colonized by the same room-sourced microbial strains.</title>
        <authorList>
            <person name="Brooks B."/>
            <person name="Olm M.R."/>
            <person name="Firek B.A."/>
            <person name="Baker R."/>
            <person name="Thomas B.C."/>
            <person name="Morowitz M.J."/>
            <person name="Banfield J.F."/>
        </authorList>
    </citation>
    <scope>NUCLEOTIDE SEQUENCE [LARGE SCALE GENOMIC DNA]</scope>
    <source>
        <strain evidence="3">S2_003_000_R2_11</strain>
    </source>
</reference>
<dbReference type="Pfam" id="PF03428">
    <property type="entry name" value="RP-C"/>
    <property type="match status" value="1"/>
</dbReference>
<comment type="caution">
    <text evidence="3">The sequence shown here is derived from an EMBL/GenBank/DDBJ whole genome shotgun (WGS) entry which is preliminary data.</text>
</comment>
<dbReference type="EMBL" id="QFQS01000016">
    <property type="protein sequence ID" value="PZQ94623.1"/>
    <property type="molecule type" value="Genomic_DNA"/>
</dbReference>
<dbReference type="NCBIfam" id="NF040974">
    <property type="entry name" value="RepABC_RepC"/>
    <property type="match status" value="1"/>
</dbReference>
<evidence type="ECO:0000259" key="2">
    <source>
        <dbReference type="Pfam" id="PF11800"/>
    </source>
</evidence>
<name>A0A2W5TV13_CERSP</name>
<feature type="domain" description="Plasmid replication protein C N-terminal" evidence="1">
    <location>
        <begin position="14"/>
        <end position="161"/>
    </location>
</feature>
<evidence type="ECO:0000313" key="4">
    <source>
        <dbReference type="Proteomes" id="UP000248975"/>
    </source>
</evidence>
<gene>
    <name evidence="3" type="ORF">DI533_21785</name>
</gene>